<accession>A0A016SVD5</accession>
<dbReference type="Pfam" id="PF10326">
    <property type="entry name" value="7TM_GPCR_Str"/>
    <property type="match status" value="1"/>
</dbReference>
<comment type="caution">
    <text evidence="7">The sequence shown here is derived from an EMBL/GenBank/DDBJ whole genome shotgun (WGS) entry which is preliminary data.</text>
</comment>
<feature type="transmembrane region" description="Helical" evidence="5">
    <location>
        <begin position="12"/>
        <end position="31"/>
    </location>
</feature>
<evidence type="ECO:0000256" key="4">
    <source>
        <dbReference type="ARBA" id="ARBA00023136"/>
    </source>
</evidence>
<evidence type="ECO:0000259" key="6">
    <source>
        <dbReference type="PROSITE" id="PS50262"/>
    </source>
</evidence>
<dbReference type="AlphaFoldDB" id="A0A016SVD5"/>
<feature type="transmembrane region" description="Helical" evidence="5">
    <location>
        <begin position="245"/>
        <end position="268"/>
    </location>
</feature>
<keyword evidence="2 5" id="KW-0812">Transmembrane</keyword>
<keyword evidence="8" id="KW-1185">Reference proteome</keyword>
<dbReference type="Gene3D" id="1.20.1070.10">
    <property type="entry name" value="Rhodopsin 7-helix transmembrane proteins"/>
    <property type="match status" value="1"/>
</dbReference>
<dbReference type="PROSITE" id="PS50262">
    <property type="entry name" value="G_PROTEIN_RECEP_F1_2"/>
    <property type="match status" value="1"/>
</dbReference>
<evidence type="ECO:0000256" key="5">
    <source>
        <dbReference type="SAM" id="Phobius"/>
    </source>
</evidence>
<dbReference type="InterPro" id="IPR017452">
    <property type="entry name" value="GPCR_Rhodpsn_7TM"/>
</dbReference>
<sequence>MVRVGQVSTANTYVFGAASICLNSLLILVIYFRSLKVIGSFKYMMIMSTVFDILYSAVYILASPTFAAVEEMSSLLIVKGGLEMPMHFRRVTLVLFIVLLCQSIVTPPCLFVFRYLQICKSNFLTNNYGHLKFLLIIPVLMSGTASLMLCYASWPTEFDLKFFKDIAYEINVKRTTDFLVASLEKKGDIWVQLQSYAMVTVSIYLVVLMLITLAIMIFCTRCIIQAVKKNVSSKLRHLQIEVYRSLIAQFTVPFLLIHLPFYLCVLAPLVRVRTGVVSDYLPFLFAWSPAINPIVVLYFVRDYRRYLLSILWPRKEENSTASVFYSSCKRPRAIADAMHIRPCQHRSSK</sequence>
<dbReference type="PANTHER" id="PTHR47758">
    <property type="entry name" value="SERPENTINE RECEPTOR, CLASS M-RELATED"/>
    <property type="match status" value="1"/>
</dbReference>
<feature type="transmembrane region" description="Helical" evidence="5">
    <location>
        <begin position="43"/>
        <end position="62"/>
    </location>
</feature>
<dbReference type="Proteomes" id="UP000024635">
    <property type="component" value="Unassembled WGS sequence"/>
</dbReference>
<evidence type="ECO:0000256" key="3">
    <source>
        <dbReference type="ARBA" id="ARBA00022989"/>
    </source>
</evidence>
<feature type="transmembrane region" description="Helical" evidence="5">
    <location>
        <begin position="91"/>
        <end position="113"/>
    </location>
</feature>
<dbReference type="EMBL" id="JARK01001504">
    <property type="protein sequence ID" value="EYB94663.1"/>
    <property type="molecule type" value="Genomic_DNA"/>
</dbReference>
<organism evidence="7 8">
    <name type="scientific">Ancylostoma ceylanicum</name>
    <dbReference type="NCBI Taxonomy" id="53326"/>
    <lineage>
        <taxon>Eukaryota</taxon>
        <taxon>Metazoa</taxon>
        <taxon>Ecdysozoa</taxon>
        <taxon>Nematoda</taxon>
        <taxon>Chromadorea</taxon>
        <taxon>Rhabditida</taxon>
        <taxon>Rhabditina</taxon>
        <taxon>Rhabditomorpha</taxon>
        <taxon>Strongyloidea</taxon>
        <taxon>Ancylostomatidae</taxon>
        <taxon>Ancylostomatinae</taxon>
        <taxon>Ancylostoma</taxon>
    </lineage>
</organism>
<feature type="transmembrane region" description="Helical" evidence="5">
    <location>
        <begin position="133"/>
        <end position="154"/>
    </location>
</feature>
<evidence type="ECO:0000313" key="7">
    <source>
        <dbReference type="EMBL" id="EYB94663.1"/>
    </source>
</evidence>
<evidence type="ECO:0000313" key="8">
    <source>
        <dbReference type="Proteomes" id="UP000024635"/>
    </source>
</evidence>
<dbReference type="InterPro" id="IPR019428">
    <property type="entry name" value="7TM_GPCR_serpentine_rcpt_Str"/>
</dbReference>
<feature type="transmembrane region" description="Helical" evidence="5">
    <location>
        <begin position="203"/>
        <end position="224"/>
    </location>
</feature>
<feature type="transmembrane region" description="Helical" evidence="5">
    <location>
        <begin position="280"/>
        <end position="300"/>
    </location>
</feature>
<protein>
    <recommendedName>
        <fullName evidence="6">G-protein coupled receptors family 1 profile domain-containing protein</fullName>
    </recommendedName>
</protein>
<gene>
    <name evidence="7" type="primary">Acey_s0168.g161</name>
    <name evidence="7" type="ORF">Y032_0168g161</name>
</gene>
<keyword evidence="4 5" id="KW-0472">Membrane</keyword>
<name>A0A016SVD5_9BILA</name>
<dbReference type="PANTHER" id="PTHR47758:SF4">
    <property type="entry name" value="SERPENTINE RECEPTOR, CLASS M"/>
    <property type="match status" value="1"/>
</dbReference>
<dbReference type="OrthoDB" id="5792363at2759"/>
<evidence type="ECO:0000256" key="2">
    <source>
        <dbReference type="ARBA" id="ARBA00022692"/>
    </source>
</evidence>
<evidence type="ECO:0000256" key="1">
    <source>
        <dbReference type="ARBA" id="ARBA00004370"/>
    </source>
</evidence>
<dbReference type="SUPFAM" id="SSF81321">
    <property type="entry name" value="Family A G protein-coupled receptor-like"/>
    <property type="match status" value="1"/>
</dbReference>
<reference evidence="8" key="1">
    <citation type="journal article" date="2015" name="Nat. Genet.">
        <title>The genome and transcriptome of the zoonotic hookworm Ancylostoma ceylanicum identify infection-specific gene families.</title>
        <authorList>
            <person name="Schwarz E.M."/>
            <person name="Hu Y."/>
            <person name="Antoshechkin I."/>
            <person name="Miller M.M."/>
            <person name="Sternberg P.W."/>
            <person name="Aroian R.V."/>
        </authorList>
    </citation>
    <scope>NUCLEOTIDE SEQUENCE</scope>
    <source>
        <strain evidence="8">HY135</strain>
    </source>
</reference>
<keyword evidence="3 5" id="KW-1133">Transmembrane helix</keyword>
<feature type="domain" description="G-protein coupled receptors family 1 profile" evidence="6">
    <location>
        <begin position="23"/>
        <end position="296"/>
    </location>
</feature>
<proteinExistence type="predicted"/>
<comment type="subcellular location">
    <subcellularLocation>
        <location evidence="1">Membrane</location>
    </subcellularLocation>
</comment>
<dbReference type="GO" id="GO:0016020">
    <property type="term" value="C:membrane"/>
    <property type="evidence" value="ECO:0007669"/>
    <property type="project" value="UniProtKB-SubCell"/>
</dbReference>